<reference evidence="3" key="1">
    <citation type="journal article" date="2017" name="bioRxiv">
        <title>Comparative analysis of the genomes of Stylophora pistillata and Acropora digitifera provides evidence for extensive differences between species of corals.</title>
        <authorList>
            <person name="Voolstra C.R."/>
            <person name="Li Y."/>
            <person name="Liew Y.J."/>
            <person name="Baumgarten S."/>
            <person name="Zoccola D."/>
            <person name="Flot J.-F."/>
            <person name="Tambutte S."/>
            <person name="Allemand D."/>
            <person name="Aranda M."/>
        </authorList>
    </citation>
    <scope>NUCLEOTIDE SEQUENCE [LARGE SCALE GENOMIC DNA]</scope>
</reference>
<organism evidence="2 3">
    <name type="scientific">Stylophora pistillata</name>
    <name type="common">Smooth cauliflower coral</name>
    <dbReference type="NCBI Taxonomy" id="50429"/>
    <lineage>
        <taxon>Eukaryota</taxon>
        <taxon>Metazoa</taxon>
        <taxon>Cnidaria</taxon>
        <taxon>Anthozoa</taxon>
        <taxon>Hexacorallia</taxon>
        <taxon>Scleractinia</taxon>
        <taxon>Astrocoeniina</taxon>
        <taxon>Pocilloporidae</taxon>
        <taxon>Stylophora</taxon>
    </lineage>
</organism>
<dbReference type="Proteomes" id="UP000225706">
    <property type="component" value="Unassembled WGS sequence"/>
</dbReference>
<evidence type="ECO:0000313" key="2">
    <source>
        <dbReference type="EMBL" id="PFX24669.1"/>
    </source>
</evidence>
<keyword evidence="1" id="KW-0175">Coiled coil</keyword>
<name>A0A2B4S6I9_STYPI</name>
<proteinExistence type="predicted"/>
<protein>
    <submittedName>
        <fullName evidence="2">Uncharacterized protein</fullName>
    </submittedName>
</protein>
<dbReference type="AlphaFoldDB" id="A0A2B4S6I9"/>
<gene>
    <name evidence="2" type="ORF">AWC38_SpisGene10750</name>
</gene>
<accession>A0A2B4S6I9</accession>
<evidence type="ECO:0000256" key="1">
    <source>
        <dbReference type="SAM" id="Coils"/>
    </source>
</evidence>
<feature type="coiled-coil region" evidence="1">
    <location>
        <begin position="20"/>
        <end position="54"/>
    </location>
</feature>
<dbReference type="OrthoDB" id="5986656at2759"/>
<dbReference type="EMBL" id="LSMT01000170">
    <property type="protein sequence ID" value="PFX24669.1"/>
    <property type="molecule type" value="Genomic_DNA"/>
</dbReference>
<evidence type="ECO:0000313" key="3">
    <source>
        <dbReference type="Proteomes" id="UP000225706"/>
    </source>
</evidence>
<sequence length="281" mass="32613">MPLRRKQYNRFAVGQYNKARKSLQEEFAREKASLSQLSKEVKTLQRKAQRQLSSLLSNCPIPKLLTYNSLVNEIKRVDVGKVYSIEEFSTDIDDENINGCFRDLREYLPRLAKSYLNMQGKRKGALKWFGETEEVPKDTSLERLVTALKCKVKAGRLAKKARKWFDETQGKQGDLQYRFTGKESRLFCHNSARLLTFLRQDNDSPKQRQNLLSLAYIGVRLRDLCSIINRFEVEDTHLEQLQQLAKEYYHANALLLPTSVNPTIWTIGHVVPAHARQVHDN</sequence>
<keyword evidence="3" id="KW-1185">Reference proteome</keyword>
<comment type="caution">
    <text evidence="2">The sequence shown here is derived from an EMBL/GenBank/DDBJ whole genome shotgun (WGS) entry which is preliminary data.</text>
</comment>